<dbReference type="AlphaFoldDB" id="X0WIC7"/>
<name>X0WIC7_9ZZZZ</name>
<protein>
    <recommendedName>
        <fullName evidence="2">LptD C-terminal domain-containing protein</fullName>
    </recommendedName>
</protein>
<feature type="non-terminal residue" evidence="1">
    <location>
        <position position="244"/>
    </location>
</feature>
<accession>X0WIC7</accession>
<organism evidence="1">
    <name type="scientific">marine sediment metagenome</name>
    <dbReference type="NCBI Taxonomy" id="412755"/>
    <lineage>
        <taxon>unclassified sequences</taxon>
        <taxon>metagenomes</taxon>
        <taxon>ecological metagenomes</taxon>
    </lineage>
</organism>
<proteinExistence type="predicted"/>
<reference evidence="1" key="1">
    <citation type="journal article" date="2014" name="Front. Microbiol.">
        <title>High frequency of phylogenetically diverse reductive dehalogenase-homologous genes in deep subseafloor sedimentary metagenomes.</title>
        <authorList>
            <person name="Kawai M."/>
            <person name="Futagami T."/>
            <person name="Toyoda A."/>
            <person name="Takaki Y."/>
            <person name="Nishi S."/>
            <person name="Hori S."/>
            <person name="Arai W."/>
            <person name="Tsubouchi T."/>
            <person name="Morono Y."/>
            <person name="Uchiyama I."/>
            <person name="Ito T."/>
            <person name="Fujiyama A."/>
            <person name="Inagaki F."/>
            <person name="Takami H."/>
        </authorList>
    </citation>
    <scope>NUCLEOTIDE SEQUENCE</scope>
    <source>
        <strain evidence="1">Expedition CK06-06</strain>
    </source>
</reference>
<feature type="non-terminal residue" evidence="1">
    <location>
        <position position="1"/>
    </location>
</feature>
<gene>
    <name evidence="1" type="ORF">S01H1_71847</name>
</gene>
<comment type="caution">
    <text evidence="1">The sequence shown here is derived from an EMBL/GenBank/DDBJ whole genome shotgun (WGS) entry which is preliminary data.</text>
</comment>
<dbReference type="EMBL" id="BARS01047872">
    <property type="protein sequence ID" value="GAG30430.1"/>
    <property type="molecule type" value="Genomic_DNA"/>
</dbReference>
<evidence type="ECO:0000313" key="1">
    <source>
        <dbReference type="EMBL" id="GAG30430.1"/>
    </source>
</evidence>
<sequence>TSETLIRRFRTAYSDDFGASVETAWYLFNLLGLQRPPGFDATFRFDYFSERGPGVGVETDYEREDHFGLLRSYYIYDEGEDNLGPLRDNTPEDKNRGRVLWRHRHYLPNDWEATLEVAYACDPHFLEEYEKSEWFEGKEQETVLYLKRARDTEAITLLANWRLLDFVAQTEHLPDLTYRRIGDTWLDPVVLYHESRVGALRYRPDDRRWFDKRRFNNDGETDVTLRTGLREEAELPIKLPGLNI</sequence>
<evidence type="ECO:0008006" key="2">
    <source>
        <dbReference type="Google" id="ProtNLM"/>
    </source>
</evidence>